<dbReference type="AlphaFoldDB" id="A0A9P7QX11"/>
<dbReference type="EMBL" id="JAESDN010000010">
    <property type="protein sequence ID" value="KAG7044960.1"/>
    <property type="molecule type" value="Genomic_DNA"/>
</dbReference>
<evidence type="ECO:0000313" key="2">
    <source>
        <dbReference type="EMBL" id="KAG7044960.1"/>
    </source>
</evidence>
<keyword evidence="3" id="KW-1185">Reference proteome</keyword>
<reference evidence="2" key="1">
    <citation type="submission" date="2021-05" db="EMBL/GenBank/DDBJ databases">
        <title>Comparative genomics of three Colletotrichum scovillei strains and genetic complementation revealed genes involved fungal growth and virulence on chili pepper.</title>
        <authorList>
            <person name="Hsieh D.-K."/>
            <person name="Chuang S.-C."/>
            <person name="Chen C.-Y."/>
            <person name="Chao Y.-T."/>
            <person name="Lu M.-Y.J."/>
            <person name="Lee M.-H."/>
            <person name="Shih M.-C."/>
        </authorList>
    </citation>
    <scope>NUCLEOTIDE SEQUENCE</scope>
    <source>
        <strain evidence="2">Coll-153</strain>
    </source>
</reference>
<comment type="caution">
    <text evidence="2">The sequence shown here is derived from an EMBL/GenBank/DDBJ whole genome shotgun (WGS) entry which is preliminary data.</text>
</comment>
<feature type="region of interest" description="Disordered" evidence="1">
    <location>
        <begin position="1"/>
        <end position="22"/>
    </location>
</feature>
<feature type="non-terminal residue" evidence="2">
    <location>
        <position position="1"/>
    </location>
</feature>
<evidence type="ECO:0000256" key="1">
    <source>
        <dbReference type="SAM" id="MobiDB-lite"/>
    </source>
</evidence>
<accession>A0A9P7QX11</accession>
<name>A0A9P7QX11_9PEZI</name>
<organism evidence="2 3">
    <name type="scientific">Colletotrichum scovillei</name>
    <dbReference type="NCBI Taxonomy" id="1209932"/>
    <lineage>
        <taxon>Eukaryota</taxon>
        <taxon>Fungi</taxon>
        <taxon>Dikarya</taxon>
        <taxon>Ascomycota</taxon>
        <taxon>Pezizomycotina</taxon>
        <taxon>Sordariomycetes</taxon>
        <taxon>Hypocreomycetidae</taxon>
        <taxon>Glomerellales</taxon>
        <taxon>Glomerellaceae</taxon>
        <taxon>Colletotrichum</taxon>
        <taxon>Colletotrichum acutatum species complex</taxon>
    </lineage>
</organism>
<dbReference type="Proteomes" id="UP000699042">
    <property type="component" value="Unassembled WGS sequence"/>
</dbReference>
<gene>
    <name evidence="2" type="ORF">JMJ77_004418</name>
</gene>
<protein>
    <submittedName>
        <fullName evidence="2">WSC domain-containing protein</fullName>
    </submittedName>
</protein>
<evidence type="ECO:0000313" key="3">
    <source>
        <dbReference type="Proteomes" id="UP000699042"/>
    </source>
</evidence>
<sequence>RKDLVPRQLRRPSRLSERSEKGSGRFRRWLARRLDWRQVIRQRQSTSLGGWLRELVPVTDLLHHHFPGWGLEWQQLKGWLEGILWSAIVARASGSTLRRRIAGRRYSSCATSRRRCC</sequence>
<proteinExistence type="predicted"/>